<dbReference type="SUPFAM" id="SSF46785">
    <property type="entry name" value="Winged helix' DNA-binding domain"/>
    <property type="match status" value="1"/>
</dbReference>
<feature type="domain" description="HTH marR-type" evidence="1">
    <location>
        <begin position="1"/>
        <end position="109"/>
    </location>
</feature>
<keyword evidence="2" id="KW-0238">DNA-binding</keyword>
<dbReference type="AlphaFoldDB" id="A0A3N2AQU4"/>
<keyword evidence="3" id="KW-1185">Reference proteome</keyword>
<dbReference type="PANTHER" id="PTHR33164">
    <property type="entry name" value="TRANSCRIPTIONAL REGULATOR, MARR FAMILY"/>
    <property type="match status" value="1"/>
</dbReference>
<name>A0A3N2AQU4_9MICO</name>
<dbReference type="Gene3D" id="1.10.10.10">
    <property type="entry name" value="Winged helix-like DNA-binding domain superfamily/Winged helix DNA-binding domain"/>
    <property type="match status" value="1"/>
</dbReference>
<evidence type="ECO:0000259" key="1">
    <source>
        <dbReference type="PROSITE" id="PS50995"/>
    </source>
</evidence>
<dbReference type="InterPro" id="IPR036390">
    <property type="entry name" value="WH_DNA-bd_sf"/>
</dbReference>
<reference evidence="2 3" key="1">
    <citation type="submission" date="2018-11" db="EMBL/GenBank/DDBJ databases">
        <title>Sequencing the genomes of 1000 actinobacteria strains.</title>
        <authorList>
            <person name="Klenk H.-P."/>
        </authorList>
    </citation>
    <scope>NUCLEOTIDE SEQUENCE [LARGE SCALE GENOMIC DNA]</scope>
    <source>
        <strain evidence="2 3">DSM 9580</strain>
    </source>
</reference>
<dbReference type="RefSeq" id="WP_245989742.1">
    <property type="nucleotide sequence ID" value="NZ_RKHJ01000001.1"/>
</dbReference>
<comment type="caution">
    <text evidence="2">The sequence shown here is derived from an EMBL/GenBank/DDBJ whole genome shotgun (WGS) entry which is preliminary data.</text>
</comment>
<evidence type="ECO:0000313" key="2">
    <source>
        <dbReference type="EMBL" id="ROR65423.1"/>
    </source>
</evidence>
<dbReference type="GO" id="GO:0006950">
    <property type="term" value="P:response to stress"/>
    <property type="evidence" value="ECO:0007669"/>
    <property type="project" value="TreeGrafter"/>
</dbReference>
<protein>
    <submittedName>
        <fullName evidence="2">DNA-binding MarR family transcriptional regulator</fullName>
    </submittedName>
</protein>
<sequence length="114" mass="12238">MRGAMGARRMLHAVVRAEQPSSITDLGHAIGVDQPRASRLIQSLADAGLVRRIPDPRDGRRVVIEATKAGRAHIAAHAEERAAEVAIAAEALTPAERAELARLLTRLADAWPAR</sequence>
<dbReference type="PRINTS" id="PR00598">
    <property type="entry name" value="HTHMARR"/>
</dbReference>
<evidence type="ECO:0000313" key="3">
    <source>
        <dbReference type="Proteomes" id="UP000275456"/>
    </source>
</evidence>
<dbReference type="Proteomes" id="UP000275456">
    <property type="component" value="Unassembled WGS sequence"/>
</dbReference>
<dbReference type="InterPro" id="IPR036388">
    <property type="entry name" value="WH-like_DNA-bd_sf"/>
</dbReference>
<dbReference type="EMBL" id="RKHJ01000001">
    <property type="protein sequence ID" value="ROR65423.1"/>
    <property type="molecule type" value="Genomic_DNA"/>
</dbReference>
<dbReference type="InterPro" id="IPR000835">
    <property type="entry name" value="HTH_MarR-typ"/>
</dbReference>
<dbReference type="InterPro" id="IPR039422">
    <property type="entry name" value="MarR/SlyA-like"/>
</dbReference>
<organism evidence="2 3">
    <name type="scientific">Agrococcus jenensis</name>
    <dbReference type="NCBI Taxonomy" id="46353"/>
    <lineage>
        <taxon>Bacteria</taxon>
        <taxon>Bacillati</taxon>
        <taxon>Actinomycetota</taxon>
        <taxon>Actinomycetes</taxon>
        <taxon>Micrococcales</taxon>
        <taxon>Microbacteriaceae</taxon>
        <taxon>Agrococcus</taxon>
    </lineage>
</organism>
<dbReference type="GO" id="GO:0003677">
    <property type="term" value="F:DNA binding"/>
    <property type="evidence" value="ECO:0007669"/>
    <property type="project" value="UniProtKB-KW"/>
</dbReference>
<dbReference type="GO" id="GO:0003700">
    <property type="term" value="F:DNA-binding transcription factor activity"/>
    <property type="evidence" value="ECO:0007669"/>
    <property type="project" value="InterPro"/>
</dbReference>
<gene>
    <name evidence="2" type="ORF">EDD26_0789</name>
</gene>
<proteinExistence type="predicted"/>
<accession>A0A3N2AQU4</accession>
<dbReference type="PROSITE" id="PS50995">
    <property type="entry name" value="HTH_MARR_2"/>
    <property type="match status" value="1"/>
</dbReference>
<dbReference type="Pfam" id="PF12802">
    <property type="entry name" value="MarR_2"/>
    <property type="match status" value="1"/>
</dbReference>
<dbReference type="SMART" id="SM00347">
    <property type="entry name" value="HTH_MARR"/>
    <property type="match status" value="1"/>
</dbReference>
<dbReference type="PANTHER" id="PTHR33164:SF57">
    <property type="entry name" value="MARR-FAMILY TRANSCRIPTIONAL REGULATOR"/>
    <property type="match status" value="1"/>
</dbReference>